<proteinExistence type="predicted"/>
<reference evidence="3" key="2">
    <citation type="submission" date="2015-01" db="EMBL/GenBank/DDBJ databases">
        <title>Evolutionary Origins and Diversification of the Mycorrhizal Mutualists.</title>
        <authorList>
            <consortium name="DOE Joint Genome Institute"/>
            <consortium name="Mycorrhizal Genomics Consortium"/>
            <person name="Kohler A."/>
            <person name="Kuo A."/>
            <person name="Nagy L.G."/>
            <person name="Floudas D."/>
            <person name="Copeland A."/>
            <person name="Barry K.W."/>
            <person name="Cichocki N."/>
            <person name="Veneault-Fourrey C."/>
            <person name="LaButti K."/>
            <person name="Lindquist E.A."/>
            <person name="Lipzen A."/>
            <person name="Lundell T."/>
            <person name="Morin E."/>
            <person name="Murat C."/>
            <person name="Riley R."/>
            <person name="Ohm R."/>
            <person name="Sun H."/>
            <person name="Tunlid A."/>
            <person name="Henrissat B."/>
            <person name="Grigoriev I.V."/>
            <person name="Hibbett D.S."/>
            <person name="Martin F."/>
        </authorList>
    </citation>
    <scope>NUCLEOTIDE SEQUENCE [LARGE SCALE GENOMIC DNA]</scope>
    <source>
        <strain evidence="3">Zn</strain>
    </source>
</reference>
<evidence type="ECO:0000259" key="1">
    <source>
        <dbReference type="Pfam" id="PF06985"/>
    </source>
</evidence>
<dbReference type="AlphaFoldDB" id="A0A0C3HIY5"/>
<dbReference type="InParanoid" id="A0A0C3HIY5"/>
<feature type="domain" description="Heterokaryon incompatibility" evidence="1">
    <location>
        <begin position="79"/>
        <end position="249"/>
    </location>
</feature>
<dbReference type="STRING" id="913774.A0A0C3HIY5"/>
<accession>A0A0C3HIY5</accession>
<keyword evidence="3" id="KW-1185">Reference proteome</keyword>
<dbReference type="PANTHER" id="PTHR24148">
    <property type="entry name" value="ANKYRIN REPEAT DOMAIN-CONTAINING PROTEIN 39 HOMOLOG-RELATED"/>
    <property type="match status" value="1"/>
</dbReference>
<evidence type="ECO:0000313" key="2">
    <source>
        <dbReference type="EMBL" id="KIN03035.1"/>
    </source>
</evidence>
<dbReference type="PANTHER" id="PTHR24148:SF73">
    <property type="entry name" value="HET DOMAIN PROTEIN (AFU_ORTHOLOGUE AFUA_8G01020)"/>
    <property type="match status" value="1"/>
</dbReference>
<dbReference type="HOGENOM" id="CLU_004184_7_0_1"/>
<protein>
    <recommendedName>
        <fullName evidence="1">Heterokaryon incompatibility domain-containing protein</fullName>
    </recommendedName>
</protein>
<sequence length="722" mass="81404">MSRSWVRQYVRWLTAGIHRLFLQALYLRRRRLTYTADSRLGALDDTRIRLLRPLKHRYYSLGVLEFVLEEVDINNLPTYVTLSYTWNPAEPDEKEKNEPSDLKPILVNSHRFDIYPNLFDALCQLEKHGQDGYIWIDAICINQKDDTECSSQVALMDTIYKTSSKTIVWLGRETAYTARAARVLAACEESAKQATIQLLDAGTWNEPIDATDPAALDKYGVPRLCEKDWAALADVFGRRYFSRAWMVQEVALSCEIEVLCGSVTFNWDSIGIFAIFLTITHYLISMASQNLNTGLRLMCKGAHGANSLHLTRQWCTGKDVDLVRLVERYTWRGFKNKSQGLVLLRLLQMTPTVDVTDPRDRYFSKYGIMKHMVPDQHDTSYRPEYWLSEAEVLRRYCELLILETGELSILAWAGEGYSRKVEGLPSWVPYFDVRPNTMAGLADTAKKLALDASGVVGYQHREHIIDGPMLHVRAYEVGRIVACSETNTGMPKGIVYAETAALLFDHTAVIYPYTGQSRTEAFWRTAILDHDLISRPAPADLGKSFKAWFSWYLAVAIKGFVAQGGTLSAAATACHKLDLLAGAETPVSQFFPTWTEILSRLVYAGEVPPPDGSGMKRSKDVRAYAKEWWKEAQKFETIAIYSVLLRQALFTNHGHIALGPRGAVVGDSIWIVAGCPVALVLRRTSDDTGDQPYKLIGESYVHGIMNGEAVSEETEWKSIGLC</sequence>
<reference evidence="2 3" key="1">
    <citation type="submission" date="2014-04" db="EMBL/GenBank/DDBJ databases">
        <authorList>
            <consortium name="DOE Joint Genome Institute"/>
            <person name="Kuo A."/>
            <person name="Martino E."/>
            <person name="Perotto S."/>
            <person name="Kohler A."/>
            <person name="Nagy L.G."/>
            <person name="Floudas D."/>
            <person name="Copeland A."/>
            <person name="Barry K.W."/>
            <person name="Cichocki N."/>
            <person name="Veneault-Fourrey C."/>
            <person name="LaButti K."/>
            <person name="Lindquist E.A."/>
            <person name="Lipzen A."/>
            <person name="Lundell T."/>
            <person name="Morin E."/>
            <person name="Murat C."/>
            <person name="Sun H."/>
            <person name="Tunlid A."/>
            <person name="Henrissat B."/>
            <person name="Grigoriev I.V."/>
            <person name="Hibbett D.S."/>
            <person name="Martin F."/>
            <person name="Nordberg H.P."/>
            <person name="Cantor M.N."/>
            <person name="Hua S.X."/>
        </authorList>
    </citation>
    <scope>NUCLEOTIDE SEQUENCE [LARGE SCALE GENOMIC DNA]</scope>
    <source>
        <strain evidence="2 3">Zn</strain>
    </source>
</reference>
<dbReference type="InterPro" id="IPR052895">
    <property type="entry name" value="HetReg/Transcr_Mod"/>
</dbReference>
<dbReference type="Proteomes" id="UP000054321">
    <property type="component" value="Unassembled WGS sequence"/>
</dbReference>
<dbReference type="InterPro" id="IPR010730">
    <property type="entry name" value="HET"/>
</dbReference>
<name>A0A0C3HIY5_OIDMZ</name>
<gene>
    <name evidence="2" type="ORF">OIDMADRAFT_27504</name>
</gene>
<dbReference type="EMBL" id="KN832874">
    <property type="protein sequence ID" value="KIN03035.1"/>
    <property type="molecule type" value="Genomic_DNA"/>
</dbReference>
<dbReference type="Pfam" id="PF26639">
    <property type="entry name" value="Het-6_barrel"/>
    <property type="match status" value="1"/>
</dbReference>
<organism evidence="2 3">
    <name type="scientific">Oidiodendron maius (strain Zn)</name>
    <dbReference type="NCBI Taxonomy" id="913774"/>
    <lineage>
        <taxon>Eukaryota</taxon>
        <taxon>Fungi</taxon>
        <taxon>Dikarya</taxon>
        <taxon>Ascomycota</taxon>
        <taxon>Pezizomycotina</taxon>
        <taxon>Leotiomycetes</taxon>
        <taxon>Leotiomycetes incertae sedis</taxon>
        <taxon>Myxotrichaceae</taxon>
        <taxon>Oidiodendron</taxon>
    </lineage>
</organism>
<dbReference type="Pfam" id="PF06985">
    <property type="entry name" value="HET"/>
    <property type="match status" value="1"/>
</dbReference>
<dbReference type="OrthoDB" id="2157530at2759"/>
<evidence type="ECO:0000313" key="3">
    <source>
        <dbReference type="Proteomes" id="UP000054321"/>
    </source>
</evidence>